<evidence type="ECO:0000256" key="3">
    <source>
        <dbReference type="ARBA" id="ARBA00023136"/>
    </source>
</evidence>
<keyword evidence="1" id="KW-1003">Cell membrane</keyword>
<dbReference type="Gene3D" id="3.40.190.10">
    <property type="entry name" value="Periplasmic binding protein-like II"/>
    <property type="match status" value="2"/>
</dbReference>
<dbReference type="PROSITE" id="PS51257">
    <property type="entry name" value="PROKAR_LIPOPROTEIN"/>
    <property type="match status" value="1"/>
</dbReference>
<keyword evidence="8" id="KW-1185">Reference proteome</keyword>
<gene>
    <name evidence="7" type="ORF">GCM10008936_14300</name>
</gene>
<organism evidence="7 8">
    <name type="scientific">Alkalibacterium indicireducens</name>
    <dbReference type="NCBI Taxonomy" id="398758"/>
    <lineage>
        <taxon>Bacteria</taxon>
        <taxon>Bacillati</taxon>
        <taxon>Bacillota</taxon>
        <taxon>Bacilli</taxon>
        <taxon>Lactobacillales</taxon>
        <taxon>Carnobacteriaceae</taxon>
        <taxon>Alkalibacterium</taxon>
    </lineage>
</organism>
<evidence type="ECO:0000256" key="4">
    <source>
        <dbReference type="ARBA" id="ARBA00023139"/>
    </source>
</evidence>
<accession>A0ABN1B0B8</accession>
<feature type="signal peptide" evidence="6">
    <location>
        <begin position="1"/>
        <end position="20"/>
    </location>
</feature>
<evidence type="ECO:0000256" key="1">
    <source>
        <dbReference type="ARBA" id="ARBA00022475"/>
    </source>
</evidence>
<dbReference type="SUPFAM" id="SSF53850">
    <property type="entry name" value="Periplasmic binding protein-like II"/>
    <property type="match status" value="1"/>
</dbReference>
<evidence type="ECO:0000256" key="5">
    <source>
        <dbReference type="ARBA" id="ARBA00023288"/>
    </source>
</evidence>
<keyword evidence="2 6" id="KW-0732">Signal</keyword>
<comment type="caution">
    <text evidence="7">The sequence shown here is derived from an EMBL/GenBank/DDBJ whole genome shotgun (WGS) entry which is preliminary data.</text>
</comment>
<dbReference type="PANTHER" id="PTHR43649:SF33">
    <property type="entry name" value="POLYGALACTURONAN_RHAMNOGALACTURONAN-BINDING PROTEIN YTCQ"/>
    <property type="match status" value="1"/>
</dbReference>
<dbReference type="RefSeq" id="WP_346024848.1">
    <property type="nucleotide sequence ID" value="NZ_BAAADA010000116.1"/>
</dbReference>
<dbReference type="EMBL" id="BAAADA010000116">
    <property type="protein sequence ID" value="GAA0486602.1"/>
    <property type="molecule type" value="Genomic_DNA"/>
</dbReference>
<keyword evidence="4" id="KW-0564">Palmitate</keyword>
<dbReference type="Pfam" id="PF01547">
    <property type="entry name" value="SBP_bac_1"/>
    <property type="match status" value="1"/>
</dbReference>
<dbReference type="PANTHER" id="PTHR43649">
    <property type="entry name" value="ARABINOSE-BINDING PROTEIN-RELATED"/>
    <property type="match status" value="1"/>
</dbReference>
<reference evidence="7 8" key="1">
    <citation type="journal article" date="2019" name="Int. J. Syst. Evol. Microbiol.">
        <title>The Global Catalogue of Microorganisms (GCM) 10K type strain sequencing project: providing services to taxonomists for standard genome sequencing and annotation.</title>
        <authorList>
            <consortium name="The Broad Institute Genomics Platform"/>
            <consortium name="The Broad Institute Genome Sequencing Center for Infectious Disease"/>
            <person name="Wu L."/>
            <person name="Ma J."/>
        </authorList>
    </citation>
    <scope>NUCLEOTIDE SEQUENCE [LARGE SCALE GENOMIC DNA]</scope>
    <source>
        <strain evidence="7 8">JCM 14232</strain>
    </source>
</reference>
<proteinExistence type="predicted"/>
<keyword evidence="5" id="KW-0449">Lipoprotein</keyword>
<dbReference type="InterPro" id="IPR006059">
    <property type="entry name" value="SBP"/>
</dbReference>
<keyword evidence="3" id="KW-0472">Membrane</keyword>
<evidence type="ECO:0000313" key="8">
    <source>
        <dbReference type="Proteomes" id="UP001410648"/>
    </source>
</evidence>
<evidence type="ECO:0000313" key="7">
    <source>
        <dbReference type="EMBL" id="GAA0486602.1"/>
    </source>
</evidence>
<feature type="chain" id="PRO_5045351506" evidence="6">
    <location>
        <begin position="21"/>
        <end position="555"/>
    </location>
</feature>
<evidence type="ECO:0000256" key="6">
    <source>
        <dbReference type="SAM" id="SignalP"/>
    </source>
</evidence>
<sequence>MSKKKLLMMGLTLSGGLLMAACNNGGTVNEEGQASENGEETIDIGTVGAMDDFNVGDTFVATEPLDISILYRDLSAYPYDPDWRFFEVLEDEHNVFYDAVAVPLSDFEERRSVTIAAGDMPDYVTDSWPGVENEFVASGAILPISDYVEYMPHFQDRVEKWGLQEELDNLRYLDGKYYVLPGIHENVHFDFSLKYNKTVFDEYGIEEPTSWDELRSALEILRDETGTMPMTLWWQGNATFLFAGPSFDTVGGWGFGDGAMYDEETNQFVYAPMQDGYRDMIEYFAGLVEDGLLTPEAFTQDGERTRNQLVNNEAFVSSGQALTMADVNEGLADRGDDNEQEFVRMPMLDGPAGPKVGGSRLVSGVMFNNNVAERDDLLALLQYVDWLYYSDEGNEFAQWGIEGETYEKTDEVAGGYRPLDGISYETFNPGAPESLQEDYGFGNVAFAFASNSEITLSKMNDSEIAFQQSMIESRELVTPDPPYPMSQADQEQAALLSTPLKDTVDQYTMRFITGQYSLDRWDEFMSDLENQNVDGYMELINNAYEAFQETLEEVE</sequence>
<dbReference type="Proteomes" id="UP001410648">
    <property type="component" value="Unassembled WGS sequence"/>
</dbReference>
<protein>
    <submittedName>
        <fullName evidence="7">Extracellular solute-binding protein</fullName>
    </submittedName>
</protein>
<dbReference type="InterPro" id="IPR050490">
    <property type="entry name" value="Bact_solute-bd_prot1"/>
</dbReference>
<evidence type="ECO:0000256" key="2">
    <source>
        <dbReference type="ARBA" id="ARBA00022729"/>
    </source>
</evidence>
<name>A0ABN1B0B8_9LACT</name>